<sequence>MTLPVMEPDLWERGAATLEEWARAVDDGPFSSLCFGERVAFDNPHALTLLGAAAAWTRRVRIVTTVLVPQLHEPVPLAKALATADQLSGGRLTVGLGVGGREEDYRAAGADLATQTMAGMAERAGVMRRVWAGENLTGATLPVGPPPVQPGGPPLLVGTMGPRTVRHAASWADGLAGVTLDLDVAAVSGLFDLARTAWADAGRPEPRLTTSFWVALDDGREPGWARTQVHRHLRHYMNWLPAELVDAMAPTTGFAGTGAELREVLSRLADVGCHEVQVIPVQSDVDLVHRVAELAGELAGSGR</sequence>
<evidence type="ECO:0000256" key="3">
    <source>
        <dbReference type="ARBA" id="ARBA00023002"/>
    </source>
</evidence>
<dbReference type="InterPro" id="IPR011251">
    <property type="entry name" value="Luciferase-like_dom"/>
</dbReference>
<reference evidence="7" key="1">
    <citation type="journal article" date="2019" name="Int. J. Syst. Evol. Microbiol.">
        <title>The Global Catalogue of Microorganisms (GCM) 10K type strain sequencing project: providing services to taxonomists for standard genome sequencing and annotation.</title>
        <authorList>
            <consortium name="The Broad Institute Genomics Platform"/>
            <consortium name="The Broad Institute Genome Sequencing Center for Infectious Disease"/>
            <person name="Wu L."/>
            <person name="Ma J."/>
        </authorList>
    </citation>
    <scope>NUCLEOTIDE SEQUENCE [LARGE SCALE GENOMIC DNA]</scope>
    <source>
        <strain evidence="7">JCM 18127</strain>
    </source>
</reference>
<proteinExistence type="predicted"/>
<evidence type="ECO:0000313" key="6">
    <source>
        <dbReference type="EMBL" id="GAA4673187.1"/>
    </source>
</evidence>
<dbReference type="InterPro" id="IPR036661">
    <property type="entry name" value="Luciferase-like_sf"/>
</dbReference>
<evidence type="ECO:0000256" key="2">
    <source>
        <dbReference type="ARBA" id="ARBA00022643"/>
    </source>
</evidence>
<gene>
    <name evidence="6" type="ORF">GCM10023226_07700</name>
</gene>
<comment type="caution">
    <text evidence="6">The sequence shown here is derived from an EMBL/GenBank/DDBJ whole genome shotgun (WGS) entry which is preliminary data.</text>
</comment>
<dbReference type="Proteomes" id="UP001500621">
    <property type="component" value="Unassembled WGS sequence"/>
</dbReference>
<dbReference type="Gene3D" id="3.20.20.30">
    <property type="entry name" value="Luciferase-like domain"/>
    <property type="match status" value="1"/>
</dbReference>
<keyword evidence="1" id="KW-0285">Flavoprotein</keyword>
<dbReference type="Pfam" id="PF00296">
    <property type="entry name" value="Bac_luciferase"/>
    <property type="match status" value="1"/>
</dbReference>
<dbReference type="InterPro" id="IPR050172">
    <property type="entry name" value="SsuD_RutA_monooxygenase"/>
</dbReference>
<evidence type="ECO:0000256" key="1">
    <source>
        <dbReference type="ARBA" id="ARBA00022630"/>
    </source>
</evidence>
<dbReference type="PANTHER" id="PTHR42847">
    <property type="entry name" value="ALKANESULFONATE MONOOXYGENASE"/>
    <property type="match status" value="1"/>
</dbReference>
<evidence type="ECO:0000256" key="4">
    <source>
        <dbReference type="ARBA" id="ARBA00023033"/>
    </source>
</evidence>
<keyword evidence="4" id="KW-0503">Monooxygenase</keyword>
<protein>
    <submittedName>
        <fullName evidence="6">LLM class flavin-dependent oxidoreductase</fullName>
    </submittedName>
</protein>
<feature type="domain" description="Luciferase-like" evidence="5">
    <location>
        <begin position="15"/>
        <end position="247"/>
    </location>
</feature>
<dbReference type="EMBL" id="BAABIM010000001">
    <property type="protein sequence ID" value="GAA4673187.1"/>
    <property type="molecule type" value="Genomic_DNA"/>
</dbReference>
<keyword evidence="2" id="KW-0288">FMN</keyword>
<accession>A0ABP8VVC3</accession>
<organism evidence="6 7">
    <name type="scientific">Nocardioides nanhaiensis</name>
    <dbReference type="NCBI Taxonomy" id="1476871"/>
    <lineage>
        <taxon>Bacteria</taxon>
        <taxon>Bacillati</taxon>
        <taxon>Actinomycetota</taxon>
        <taxon>Actinomycetes</taxon>
        <taxon>Propionibacteriales</taxon>
        <taxon>Nocardioidaceae</taxon>
        <taxon>Nocardioides</taxon>
    </lineage>
</organism>
<evidence type="ECO:0000313" key="7">
    <source>
        <dbReference type="Proteomes" id="UP001500621"/>
    </source>
</evidence>
<keyword evidence="7" id="KW-1185">Reference proteome</keyword>
<dbReference type="SUPFAM" id="SSF51679">
    <property type="entry name" value="Bacterial luciferase-like"/>
    <property type="match status" value="1"/>
</dbReference>
<evidence type="ECO:0000259" key="5">
    <source>
        <dbReference type="Pfam" id="PF00296"/>
    </source>
</evidence>
<dbReference type="PANTHER" id="PTHR42847:SF4">
    <property type="entry name" value="ALKANESULFONATE MONOOXYGENASE-RELATED"/>
    <property type="match status" value="1"/>
</dbReference>
<name>A0ABP8VVC3_9ACTN</name>
<keyword evidence="3" id="KW-0560">Oxidoreductase</keyword>